<feature type="transmembrane region" description="Helical" evidence="6">
    <location>
        <begin position="72"/>
        <end position="94"/>
    </location>
</feature>
<feature type="transmembrane region" description="Helical" evidence="6">
    <location>
        <begin position="448"/>
        <end position="471"/>
    </location>
</feature>
<dbReference type="Proteomes" id="UP000036166">
    <property type="component" value="Unassembled WGS sequence"/>
</dbReference>
<feature type="transmembrane region" description="Helical" evidence="6">
    <location>
        <begin position="29"/>
        <end position="52"/>
    </location>
</feature>
<feature type="transmembrane region" description="Helical" evidence="6">
    <location>
        <begin position="359"/>
        <end position="379"/>
    </location>
</feature>
<keyword evidence="5 6" id="KW-0472">Membrane</keyword>
<comment type="caution">
    <text evidence="7">The sequence shown here is derived from an EMBL/GenBank/DDBJ whole genome shotgun (WGS) entry which is preliminary data.</text>
</comment>
<feature type="transmembrane region" description="Helical" evidence="6">
    <location>
        <begin position="325"/>
        <end position="347"/>
    </location>
</feature>
<sequence>MFLILAVNLYTSRLVLEALGVDDFGTYNVIGGIVALFSTINGALASGSSRFLTFELGKNNLERLKKTFSASFTIHFLIAIVVLILAETVGLWFLNRELRIPTDRMTAANWVYQFSIFSCLIGLTQVPYNAIIIAHERMAIFAYIGFYEALIKLLMVFLLFHFTSSDLLILYSGSICFCSVSVMTFYRWYCIRNFKESHIEIVREKSYYKSMLSFSVWDIIGYTCVAGNSQGINILMNLFFGVTVNAARGITSQVENAILQFSRNFMQAVHPQIIKLFAQENKSQMMNLVFESSKFSCFLLCLVSFPVILEADLILNLWLKQVPEYAPLFLRCTLIASLIRAFATPVVQAVHACGNIKWLNLYSGGISLLLTVPLVYTFYKAGYPPVSAYYITIVLNIIWNYLELFILKHEIQFSIAKYSIHVYLQSLVIVILTLLPVLFIYYKMSPGFARLAITCCSTGVFLVLFIFLIGINRIMQKKLITTIIEYIKK</sequence>
<organism evidence="7 8">
    <name type="scientific">Parabacteroides goldsteinii</name>
    <dbReference type="NCBI Taxonomy" id="328812"/>
    <lineage>
        <taxon>Bacteria</taxon>
        <taxon>Pseudomonadati</taxon>
        <taxon>Bacteroidota</taxon>
        <taxon>Bacteroidia</taxon>
        <taxon>Bacteroidales</taxon>
        <taxon>Tannerellaceae</taxon>
        <taxon>Parabacteroides</taxon>
    </lineage>
</organism>
<evidence type="ECO:0000256" key="3">
    <source>
        <dbReference type="ARBA" id="ARBA00022692"/>
    </source>
</evidence>
<gene>
    <name evidence="7" type="ORF">ACM15_24470</name>
</gene>
<dbReference type="PANTHER" id="PTHR30250:SF26">
    <property type="entry name" value="PSMA PROTEIN"/>
    <property type="match status" value="1"/>
</dbReference>
<dbReference type="PATRIC" id="fig|328812.4.peg.800"/>
<evidence type="ECO:0000313" key="8">
    <source>
        <dbReference type="Proteomes" id="UP000036166"/>
    </source>
</evidence>
<evidence type="ECO:0000256" key="1">
    <source>
        <dbReference type="ARBA" id="ARBA00004651"/>
    </source>
</evidence>
<dbReference type="GO" id="GO:0005886">
    <property type="term" value="C:plasma membrane"/>
    <property type="evidence" value="ECO:0007669"/>
    <property type="project" value="UniProtKB-SubCell"/>
</dbReference>
<dbReference type="InterPro" id="IPR050833">
    <property type="entry name" value="Poly_Biosynth_Transport"/>
</dbReference>
<evidence type="ECO:0000256" key="6">
    <source>
        <dbReference type="SAM" id="Phobius"/>
    </source>
</evidence>
<name>A0A0J6C437_9BACT</name>
<evidence type="ECO:0000256" key="4">
    <source>
        <dbReference type="ARBA" id="ARBA00022989"/>
    </source>
</evidence>
<evidence type="ECO:0008006" key="9">
    <source>
        <dbReference type="Google" id="ProtNLM"/>
    </source>
</evidence>
<dbReference type="AlphaFoldDB" id="A0A0J6C437"/>
<reference evidence="7 8" key="1">
    <citation type="submission" date="2015-06" db="EMBL/GenBank/DDBJ databases">
        <title>Draft Genome Sequence of Parabacteroides goldsteinii with Putative Novel Metallo-Beta-Lactamases Isolated from a Blood Culture from a Human Patient.</title>
        <authorList>
            <person name="Krogh T.J."/>
            <person name="Agergaard C.N."/>
            <person name="Moller-Jensen J."/>
            <person name="Justesen U.S."/>
        </authorList>
    </citation>
    <scope>NUCLEOTIDE SEQUENCE [LARGE SCALE GENOMIC DNA]</scope>
    <source>
        <strain evidence="7 8">910340</strain>
    </source>
</reference>
<feature type="transmembrane region" description="Helical" evidence="6">
    <location>
        <begin position="140"/>
        <end position="162"/>
    </location>
</feature>
<keyword evidence="4 6" id="KW-1133">Transmembrane helix</keyword>
<keyword evidence="3 6" id="KW-0812">Transmembrane</keyword>
<evidence type="ECO:0000313" key="7">
    <source>
        <dbReference type="EMBL" id="KMM31081.1"/>
    </source>
</evidence>
<feature type="transmembrane region" description="Helical" evidence="6">
    <location>
        <begin position="385"/>
        <end position="402"/>
    </location>
</feature>
<feature type="transmembrane region" description="Helical" evidence="6">
    <location>
        <begin position="168"/>
        <end position="189"/>
    </location>
</feature>
<evidence type="ECO:0000256" key="2">
    <source>
        <dbReference type="ARBA" id="ARBA00022475"/>
    </source>
</evidence>
<keyword evidence="2" id="KW-1003">Cell membrane</keyword>
<dbReference type="CDD" id="cd12082">
    <property type="entry name" value="MATE_like"/>
    <property type="match status" value="1"/>
</dbReference>
<accession>A0A0J6C437</accession>
<proteinExistence type="predicted"/>
<feature type="transmembrane region" description="Helical" evidence="6">
    <location>
        <begin position="295"/>
        <end position="319"/>
    </location>
</feature>
<feature type="transmembrane region" description="Helical" evidence="6">
    <location>
        <begin position="422"/>
        <end position="442"/>
    </location>
</feature>
<dbReference type="PANTHER" id="PTHR30250">
    <property type="entry name" value="PST FAMILY PREDICTED COLANIC ACID TRANSPORTER"/>
    <property type="match status" value="1"/>
</dbReference>
<feature type="transmembrane region" description="Helical" evidence="6">
    <location>
        <begin position="110"/>
        <end position="128"/>
    </location>
</feature>
<dbReference type="EMBL" id="LFJV01000121">
    <property type="protein sequence ID" value="KMM31081.1"/>
    <property type="molecule type" value="Genomic_DNA"/>
</dbReference>
<comment type="subcellular location">
    <subcellularLocation>
        <location evidence="1">Cell membrane</location>
        <topology evidence="1">Multi-pass membrane protein</topology>
    </subcellularLocation>
</comment>
<protein>
    <recommendedName>
        <fullName evidence="9">Lipopolysaccharide biosynthesis protein</fullName>
    </recommendedName>
</protein>
<evidence type="ECO:0000256" key="5">
    <source>
        <dbReference type="ARBA" id="ARBA00023136"/>
    </source>
</evidence>